<evidence type="ECO:0000313" key="1">
    <source>
        <dbReference type="EMBL" id="EKM32754.1"/>
    </source>
</evidence>
<accession>A0A454D283</accession>
<gene>
    <name evidence="1" type="ORF">VCHENC02_1713B</name>
</gene>
<comment type="caution">
    <text evidence="1">The sequence shown here is derived from an EMBL/GenBank/DDBJ whole genome shotgun (WGS) entry which is preliminary data.</text>
</comment>
<name>A0A454D283_VIBHA</name>
<dbReference type="EMBL" id="AJSR01000597">
    <property type="protein sequence ID" value="EKM32754.1"/>
    <property type="molecule type" value="Genomic_DNA"/>
</dbReference>
<feature type="non-terminal residue" evidence="1">
    <location>
        <position position="1"/>
    </location>
</feature>
<proteinExistence type="predicted"/>
<evidence type="ECO:0000313" key="2">
    <source>
        <dbReference type="Proteomes" id="UP000008367"/>
    </source>
</evidence>
<sequence>CLIAFIVASLINCSRWTCWCASNSVEESSLSSEIFAAV</sequence>
<reference evidence="1 2" key="1">
    <citation type="submission" date="2012-10" db="EMBL/GenBank/DDBJ databases">
        <title>Genome sequence of Vibrio Cholerae HENC-02.</title>
        <authorList>
            <person name="Eppinger M."/>
            <person name="Hasan N.A."/>
            <person name="Sengamalay N."/>
            <person name="Hine E."/>
            <person name="Su Q."/>
            <person name="Daugherty S.C."/>
            <person name="Young S."/>
            <person name="Sadzewicz L."/>
            <person name="Tallon L."/>
            <person name="Cebula T.A."/>
            <person name="Ravel J."/>
            <person name="Colwell R.R."/>
        </authorList>
    </citation>
    <scope>NUCLEOTIDE SEQUENCE [LARGE SCALE GENOMIC DNA]</scope>
    <source>
        <strain evidence="1 2">HENC-02</strain>
    </source>
</reference>
<dbReference type="AlphaFoldDB" id="A0A454D283"/>
<organism evidence="1 2">
    <name type="scientific">Vibrio harveyi</name>
    <name type="common">Beneckea harveyi</name>
    <dbReference type="NCBI Taxonomy" id="669"/>
    <lineage>
        <taxon>Bacteria</taxon>
        <taxon>Pseudomonadati</taxon>
        <taxon>Pseudomonadota</taxon>
        <taxon>Gammaproteobacteria</taxon>
        <taxon>Vibrionales</taxon>
        <taxon>Vibrionaceae</taxon>
        <taxon>Vibrio</taxon>
    </lineage>
</organism>
<protein>
    <submittedName>
        <fullName evidence="1">Uncharacterized protein</fullName>
    </submittedName>
</protein>
<dbReference type="Proteomes" id="UP000008367">
    <property type="component" value="Unassembled WGS sequence"/>
</dbReference>